<dbReference type="Pfam" id="PF03665">
    <property type="entry name" value="UPF0172"/>
    <property type="match status" value="1"/>
</dbReference>
<keyword evidence="2" id="KW-1185">Reference proteome</keyword>
<dbReference type="OrthoDB" id="194468at2759"/>
<sequence>MKFTHSSYLKPLLHAAKYPTATVNGVFLADKNSETIRDAVPFFHFWHTLTPMLEIAMTQVDLYCQANGLRIVGYYEANERVDDEALSLVGQKIASQILQITPDAFAIVIKNDNISTDNVAFLPYQFKEGQWRVSKGAFTEKNEQFSLENPASPSLVVKAIQDGLSSKLADFDNHLENVSADWLTNKDIA</sequence>
<evidence type="ECO:0000313" key="2">
    <source>
        <dbReference type="Proteomes" id="UP000193648"/>
    </source>
</evidence>
<name>A0A1Y2H2T5_9FUNG</name>
<dbReference type="PANTHER" id="PTHR12941">
    <property type="entry name" value="ER MEMBRANE PROTEIN COMPLEX"/>
    <property type="match status" value="1"/>
</dbReference>
<dbReference type="EMBL" id="MCFF01000002">
    <property type="protein sequence ID" value="ORZ28334.1"/>
    <property type="molecule type" value="Genomic_DNA"/>
</dbReference>
<dbReference type="GeneID" id="33571463"/>
<accession>A0A1Y2H2T5</accession>
<protein>
    <recommendedName>
        <fullName evidence="3">MPN domain-containing protein</fullName>
    </recommendedName>
</protein>
<dbReference type="STRING" id="64571.A0A1Y2H2T5"/>
<evidence type="ECO:0008006" key="3">
    <source>
        <dbReference type="Google" id="ProtNLM"/>
    </source>
</evidence>
<comment type="caution">
    <text evidence="1">The sequence shown here is derived from an EMBL/GenBank/DDBJ whole genome shotgun (WGS) entry which is preliminary data.</text>
</comment>
<evidence type="ECO:0000313" key="1">
    <source>
        <dbReference type="EMBL" id="ORZ28334.1"/>
    </source>
</evidence>
<dbReference type="PANTHER" id="PTHR12941:SF10">
    <property type="entry name" value="ER MEMBRANE PROTEIN COMPLEX SUBUNIT 8_9 HOMOLOG"/>
    <property type="match status" value="1"/>
</dbReference>
<dbReference type="InterPro" id="IPR005366">
    <property type="entry name" value="EMC8/9"/>
</dbReference>
<dbReference type="GO" id="GO:0072546">
    <property type="term" value="C:EMC complex"/>
    <property type="evidence" value="ECO:0007669"/>
    <property type="project" value="InterPro"/>
</dbReference>
<dbReference type="Proteomes" id="UP000193648">
    <property type="component" value="Unassembled WGS sequence"/>
</dbReference>
<dbReference type="CDD" id="cd08060">
    <property type="entry name" value="MPN_UPF0172"/>
    <property type="match status" value="1"/>
</dbReference>
<proteinExistence type="predicted"/>
<dbReference type="AlphaFoldDB" id="A0A1Y2H2T5"/>
<gene>
    <name evidence="1" type="ORF">BCR41DRAFT_418422</name>
</gene>
<dbReference type="InParanoid" id="A0A1Y2H2T5"/>
<dbReference type="RefSeq" id="XP_021886019.1">
    <property type="nucleotide sequence ID" value="XM_022029620.1"/>
</dbReference>
<reference evidence="1 2" key="1">
    <citation type="submission" date="2016-07" db="EMBL/GenBank/DDBJ databases">
        <title>Pervasive Adenine N6-methylation of Active Genes in Fungi.</title>
        <authorList>
            <consortium name="DOE Joint Genome Institute"/>
            <person name="Mondo S.J."/>
            <person name="Dannebaum R.O."/>
            <person name="Kuo R.C."/>
            <person name="Labutti K."/>
            <person name="Haridas S."/>
            <person name="Kuo A."/>
            <person name="Salamov A."/>
            <person name="Ahrendt S.R."/>
            <person name="Lipzen A."/>
            <person name="Sullivan W."/>
            <person name="Andreopoulos W.B."/>
            <person name="Clum A."/>
            <person name="Lindquist E."/>
            <person name="Daum C."/>
            <person name="Ramamoorthy G.K."/>
            <person name="Gryganskyi A."/>
            <person name="Culley D."/>
            <person name="Magnuson J.K."/>
            <person name="James T.Y."/>
            <person name="O'Malley M.A."/>
            <person name="Stajich J.E."/>
            <person name="Spatafora J.W."/>
            <person name="Visel A."/>
            <person name="Grigoriev I.V."/>
        </authorList>
    </citation>
    <scope>NUCLEOTIDE SEQUENCE [LARGE SCALE GENOMIC DNA]</scope>
    <source>
        <strain evidence="1 2">NRRL 3116</strain>
    </source>
</reference>
<organism evidence="1 2">
    <name type="scientific">Lobosporangium transversale</name>
    <dbReference type="NCBI Taxonomy" id="64571"/>
    <lineage>
        <taxon>Eukaryota</taxon>
        <taxon>Fungi</taxon>
        <taxon>Fungi incertae sedis</taxon>
        <taxon>Mucoromycota</taxon>
        <taxon>Mortierellomycotina</taxon>
        <taxon>Mortierellomycetes</taxon>
        <taxon>Mortierellales</taxon>
        <taxon>Mortierellaceae</taxon>
        <taxon>Lobosporangium</taxon>
    </lineage>
</organism>